<evidence type="ECO:0000313" key="5">
    <source>
        <dbReference type="EMBL" id="ABN69980.1"/>
    </source>
</evidence>
<evidence type="ECO:0000256" key="2">
    <source>
        <dbReference type="ARBA" id="ARBA00022884"/>
    </source>
</evidence>
<sequence>MDTANDYRFIIAEDAINRLRKIITSGQLPHHINKNRALSIIDEIKSRIMRLKYSFLPVTLLLRMRELDEIINYSMELSKMLLPKKHIGSKKSKLQLLISEIRYSLWILMGLKHRLRFGEQNLPEYAIDVIGVEILLVQKHPSADKLWVLKCGTEKIGLTVITNIPNIRKGEVRGVAILPPVEFMGIVSEAMIATDPLPKTYKGRIVPFDKMNVSEIRAKILNTLSRK</sequence>
<reference evidence="6" key="1">
    <citation type="journal article" date="2009" name="BMC Genomics">
        <title>The complete genome sequence of Staphylothermus marinus reveals differences in sulfur metabolism among heterotrophic Crenarchaeota.</title>
        <authorList>
            <person name="Anderson I.J."/>
            <person name="Dharmarajan L."/>
            <person name="Rodriguez J."/>
            <person name="Hooper S."/>
            <person name="Porat I."/>
            <person name="Ulrich L.E."/>
            <person name="Elkins J.G."/>
            <person name="Mavromatis K."/>
            <person name="Sun H."/>
            <person name="Land M."/>
            <person name="Lapidus A."/>
            <person name="Lucas S."/>
            <person name="Barry K."/>
            <person name="Huber H."/>
            <person name="Zhulin I.B."/>
            <person name="Whitman W.B."/>
            <person name="Mukhopadhyay B."/>
            <person name="Woese C."/>
            <person name="Bristow J."/>
            <person name="Kyrpides N."/>
        </authorList>
    </citation>
    <scope>NUCLEOTIDE SEQUENCE [LARGE SCALE GENOMIC DNA]</scope>
    <source>
        <strain evidence="6">ATCC 43588 / DSM 3639 / JCM 9404 / F1</strain>
    </source>
</reference>
<dbReference type="GeneID" id="4907855"/>
<dbReference type="EMBL" id="CP000575">
    <property type="protein sequence ID" value="ABN69980.1"/>
    <property type="molecule type" value="Genomic_DNA"/>
</dbReference>
<keyword evidence="2" id="KW-0694">RNA-binding</keyword>
<name>A3DMX0_STAMF</name>
<keyword evidence="6" id="KW-1185">Reference proteome</keyword>
<proteinExistence type="predicted"/>
<dbReference type="Gene3D" id="1.20.1440.150">
    <property type="match status" value="1"/>
</dbReference>
<dbReference type="KEGG" id="smr:Smar_0880"/>
<dbReference type="InterPro" id="IPR002547">
    <property type="entry name" value="tRNA-bd_dom"/>
</dbReference>
<protein>
    <submittedName>
        <fullName evidence="5">T-RNA-binding domain protein</fullName>
    </submittedName>
</protein>
<feature type="domain" description="Alpha helical" evidence="4">
    <location>
        <begin position="2"/>
        <end position="118"/>
    </location>
</feature>
<dbReference type="InterPro" id="IPR012340">
    <property type="entry name" value="NA-bd_OB-fold"/>
</dbReference>
<keyword evidence="1" id="KW-0820">tRNA-binding</keyword>
<evidence type="ECO:0000259" key="3">
    <source>
        <dbReference type="Pfam" id="PF01588"/>
    </source>
</evidence>
<dbReference type="RefSeq" id="WP_011839171.1">
    <property type="nucleotide sequence ID" value="NC_009033.1"/>
</dbReference>
<dbReference type="OrthoDB" id="14546at2157"/>
<reference evidence="5 6" key="2">
    <citation type="journal article" date="2009" name="Stand. Genomic Sci.">
        <title>Complete genome sequence of Staphylothermus marinus Stetter and Fiala 1986 type strain F1.</title>
        <authorList>
            <person name="Anderson I.J."/>
            <person name="Sun H."/>
            <person name="Lapidus A."/>
            <person name="Copeland A."/>
            <person name="Glavina Del Rio T."/>
            <person name="Tice H."/>
            <person name="Dalin E."/>
            <person name="Lucas S."/>
            <person name="Barry K."/>
            <person name="Land M."/>
            <person name="Richardson P."/>
            <person name="Huber H."/>
            <person name="Kyrpides N.C."/>
        </authorList>
    </citation>
    <scope>NUCLEOTIDE SEQUENCE [LARGE SCALE GENOMIC DNA]</scope>
    <source>
        <strain evidence="6">ATCC 43588 / DSM 3639 / JCM 9404 / F1</strain>
    </source>
</reference>
<dbReference type="STRING" id="399550.Smar_0880"/>
<dbReference type="eggNOG" id="arCOG04359">
    <property type="taxonomic scope" value="Archaea"/>
</dbReference>
<accession>A3DMX0</accession>
<dbReference type="Proteomes" id="UP000000254">
    <property type="component" value="Chromosome"/>
</dbReference>
<dbReference type="SUPFAM" id="SSF50249">
    <property type="entry name" value="Nucleic acid-binding proteins"/>
    <property type="match status" value="1"/>
</dbReference>
<gene>
    <name evidence="5" type="ordered locus">Smar_0880</name>
</gene>
<evidence type="ECO:0000256" key="1">
    <source>
        <dbReference type="ARBA" id="ARBA00022555"/>
    </source>
</evidence>
<dbReference type="AlphaFoldDB" id="A3DMX0"/>
<evidence type="ECO:0000259" key="4">
    <source>
        <dbReference type="Pfam" id="PF18489"/>
    </source>
</evidence>
<organism evidence="5 6">
    <name type="scientific">Staphylothermus marinus (strain ATCC 43588 / DSM 3639 / JCM 9404 / F1)</name>
    <dbReference type="NCBI Taxonomy" id="399550"/>
    <lineage>
        <taxon>Archaea</taxon>
        <taxon>Thermoproteota</taxon>
        <taxon>Thermoprotei</taxon>
        <taxon>Desulfurococcales</taxon>
        <taxon>Desulfurococcaceae</taxon>
        <taxon>Staphylothermus</taxon>
    </lineage>
</organism>
<dbReference type="InterPro" id="IPR041169">
    <property type="entry name" value="Alpha_helical"/>
</dbReference>
<dbReference type="GO" id="GO:0000049">
    <property type="term" value="F:tRNA binding"/>
    <property type="evidence" value="ECO:0007669"/>
    <property type="project" value="UniProtKB-KW"/>
</dbReference>
<dbReference type="HOGENOM" id="CLU_110988_0_0_2"/>
<dbReference type="Pfam" id="PF01588">
    <property type="entry name" value="tRNA_bind"/>
    <property type="match status" value="1"/>
</dbReference>
<feature type="domain" description="TRNA-binding" evidence="3">
    <location>
        <begin position="133"/>
        <end position="193"/>
    </location>
</feature>
<dbReference type="Pfam" id="PF18489">
    <property type="entry name" value="Alpha_Helical"/>
    <property type="match status" value="1"/>
</dbReference>
<dbReference type="Gene3D" id="2.40.50.140">
    <property type="entry name" value="Nucleic acid-binding proteins"/>
    <property type="match status" value="1"/>
</dbReference>
<evidence type="ECO:0000313" key="6">
    <source>
        <dbReference type="Proteomes" id="UP000000254"/>
    </source>
</evidence>